<keyword evidence="2" id="KW-0723">Serine/threonine-protein kinase</keyword>
<dbReference type="Proteomes" id="UP000019225">
    <property type="component" value="Chromosome"/>
</dbReference>
<evidence type="ECO:0000256" key="7">
    <source>
        <dbReference type="PROSITE-ProRule" id="PRU10141"/>
    </source>
</evidence>
<evidence type="ECO:0000259" key="9">
    <source>
        <dbReference type="PROSITE" id="PS50011"/>
    </source>
</evidence>
<dbReference type="SUPFAM" id="SSF56112">
    <property type="entry name" value="Protein kinase-like (PK-like)"/>
    <property type="match status" value="1"/>
</dbReference>
<proteinExistence type="predicted"/>
<dbReference type="EC" id="2.7.11.1" evidence="1"/>
<feature type="binding site" evidence="7">
    <location>
        <position position="43"/>
    </location>
    <ligand>
        <name>ATP</name>
        <dbReference type="ChEBI" id="CHEBI:30616"/>
    </ligand>
</feature>
<dbReference type="AlphaFoldDB" id="W5W8F8"/>
<dbReference type="GO" id="GO:0004674">
    <property type="term" value="F:protein serine/threonine kinase activity"/>
    <property type="evidence" value="ECO:0007669"/>
    <property type="project" value="UniProtKB-KW"/>
</dbReference>
<keyword evidence="5" id="KW-0418">Kinase</keyword>
<dbReference type="PANTHER" id="PTHR43289:SF6">
    <property type="entry name" value="SERINE_THREONINE-PROTEIN KINASE NEKL-3"/>
    <property type="match status" value="1"/>
</dbReference>
<reference evidence="10 11" key="1">
    <citation type="journal article" date="2014" name="BMC Genomics">
        <title>Complete genome sequence of producer of the glycopeptide antibiotic Aculeximycin Kutzneria albida DSM 43870T, a representative of minor genus of Pseudonocardiaceae.</title>
        <authorList>
            <person name="Rebets Y."/>
            <person name="Tokovenko B."/>
            <person name="Lushchyk I."/>
            <person name="Ruckert C."/>
            <person name="Zaburannyi N."/>
            <person name="Bechthold A."/>
            <person name="Kalinowski J."/>
            <person name="Luzhetskyy A."/>
        </authorList>
    </citation>
    <scope>NUCLEOTIDE SEQUENCE [LARGE SCALE GENOMIC DNA]</scope>
    <source>
        <strain evidence="10">DSM 43870</strain>
    </source>
</reference>
<dbReference type="STRING" id="1449976.KALB_3818"/>
<dbReference type="PROSITE" id="PS00107">
    <property type="entry name" value="PROTEIN_KINASE_ATP"/>
    <property type="match status" value="1"/>
</dbReference>
<evidence type="ECO:0000256" key="1">
    <source>
        <dbReference type="ARBA" id="ARBA00012513"/>
    </source>
</evidence>
<accession>W5W8F8</accession>
<sequence>MAEDMTGQLISDRYELVRRIGAGGMGEVWQGWDRVLKRVVAMKRSTGTEARQLGDEACIGAGFQHNNIVSVYDLIDDGLGSPWIVMEHVPSCTLSELLRKHRTLPPDRAAHIGAQIAAALQEVHAREVVHGDITPNNVLVTENDAAKLTDFGVARSKWNAITLTGNHKVRGTPPYMAPEVRSAPAVPASDVYSLGVTLYAAVEGAVPSPEGDRKPLRNAGDLAPLLTAMLETEPDDRPDAANVRRMLRTIAGNYGRTSTFDPVPPKPARRHVSAATIAGLAVCALVILGFMSASHATSPAAQSPRAVLGEPRGADPCSLLDRAVLSRFGDTELDTAYGNFDRCDVLVQNGSMRVDLEVQFQNPPTSADPLTGGAQKIGAVGIVRGVRESEECRRTLVLADGNLVVVVGRLGRDSGPADLCAMADAATDQAVDRLNAGPVARRPQPFDDRSLAKLTSCDLLDARALARLPEVDAAHSQPGFGDWQCRWDSPSANTSVDLRFDRNQPLSANDGTPVQVGSRPGYLSPGEDGPNSCAIRVSYRTYGSPQGPPTAELLLLEVTGDKVRNQLCGTATDLATAVAAKLPG</sequence>
<dbReference type="OrthoDB" id="9762169at2"/>
<feature type="domain" description="Protein kinase" evidence="9">
    <location>
        <begin position="14"/>
        <end position="250"/>
    </location>
</feature>
<dbReference type="KEGG" id="kal:KALB_3818"/>
<dbReference type="PROSITE" id="PS50011">
    <property type="entry name" value="PROTEIN_KINASE_DOM"/>
    <property type="match status" value="1"/>
</dbReference>
<dbReference type="eggNOG" id="COG0515">
    <property type="taxonomic scope" value="Bacteria"/>
</dbReference>
<evidence type="ECO:0000256" key="8">
    <source>
        <dbReference type="SAM" id="MobiDB-lite"/>
    </source>
</evidence>
<evidence type="ECO:0000256" key="4">
    <source>
        <dbReference type="ARBA" id="ARBA00022741"/>
    </source>
</evidence>
<keyword evidence="3" id="KW-0808">Transferase</keyword>
<evidence type="ECO:0000313" key="11">
    <source>
        <dbReference type="Proteomes" id="UP000019225"/>
    </source>
</evidence>
<keyword evidence="4 7" id="KW-0547">Nucleotide-binding</keyword>
<name>W5W8F8_9PSEU</name>
<dbReference type="PANTHER" id="PTHR43289">
    <property type="entry name" value="MITOGEN-ACTIVATED PROTEIN KINASE KINASE KINASE 20-RELATED"/>
    <property type="match status" value="1"/>
</dbReference>
<evidence type="ECO:0000256" key="5">
    <source>
        <dbReference type="ARBA" id="ARBA00022777"/>
    </source>
</evidence>
<dbReference type="Gene3D" id="1.10.510.10">
    <property type="entry name" value="Transferase(Phosphotransferase) domain 1"/>
    <property type="match status" value="1"/>
</dbReference>
<keyword evidence="11" id="KW-1185">Reference proteome</keyword>
<dbReference type="GO" id="GO:0005524">
    <property type="term" value="F:ATP binding"/>
    <property type="evidence" value="ECO:0007669"/>
    <property type="project" value="UniProtKB-UniRule"/>
</dbReference>
<dbReference type="PROSITE" id="PS00109">
    <property type="entry name" value="PROTEIN_KINASE_TYR"/>
    <property type="match status" value="1"/>
</dbReference>
<dbReference type="InterPro" id="IPR017441">
    <property type="entry name" value="Protein_kinase_ATP_BS"/>
</dbReference>
<evidence type="ECO:0000256" key="3">
    <source>
        <dbReference type="ARBA" id="ARBA00022679"/>
    </source>
</evidence>
<evidence type="ECO:0000256" key="6">
    <source>
        <dbReference type="ARBA" id="ARBA00022840"/>
    </source>
</evidence>
<dbReference type="InterPro" id="IPR008266">
    <property type="entry name" value="Tyr_kinase_AS"/>
</dbReference>
<gene>
    <name evidence="10" type="ORF">KALB_3818</name>
</gene>
<dbReference type="InterPro" id="IPR011009">
    <property type="entry name" value="Kinase-like_dom_sf"/>
</dbReference>
<keyword evidence="6 7" id="KW-0067">ATP-binding</keyword>
<dbReference type="CDD" id="cd14014">
    <property type="entry name" value="STKc_PknB_like"/>
    <property type="match status" value="1"/>
</dbReference>
<protein>
    <recommendedName>
        <fullName evidence="1">non-specific serine/threonine protein kinase</fullName>
        <ecNumber evidence="1">2.7.11.1</ecNumber>
    </recommendedName>
</protein>
<dbReference type="RefSeq" id="WP_148309526.1">
    <property type="nucleotide sequence ID" value="NZ_CP007155.1"/>
</dbReference>
<dbReference type="Pfam" id="PF00069">
    <property type="entry name" value="Pkinase"/>
    <property type="match status" value="1"/>
</dbReference>
<dbReference type="EMBL" id="CP007155">
    <property type="protein sequence ID" value="AHH97182.1"/>
    <property type="molecule type" value="Genomic_DNA"/>
</dbReference>
<dbReference type="InterPro" id="IPR000719">
    <property type="entry name" value="Prot_kinase_dom"/>
</dbReference>
<organism evidence="10 11">
    <name type="scientific">Kutzneria albida DSM 43870</name>
    <dbReference type="NCBI Taxonomy" id="1449976"/>
    <lineage>
        <taxon>Bacteria</taxon>
        <taxon>Bacillati</taxon>
        <taxon>Actinomycetota</taxon>
        <taxon>Actinomycetes</taxon>
        <taxon>Pseudonocardiales</taxon>
        <taxon>Pseudonocardiaceae</taxon>
        <taxon>Kutzneria</taxon>
    </lineage>
</organism>
<feature type="region of interest" description="Disordered" evidence="8">
    <location>
        <begin position="504"/>
        <end position="529"/>
    </location>
</feature>
<evidence type="ECO:0000256" key="2">
    <source>
        <dbReference type="ARBA" id="ARBA00022527"/>
    </source>
</evidence>
<dbReference type="Gene3D" id="3.30.200.20">
    <property type="entry name" value="Phosphorylase Kinase, domain 1"/>
    <property type="match status" value="1"/>
</dbReference>
<evidence type="ECO:0000313" key="10">
    <source>
        <dbReference type="EMBL" id="AHH97182.1"/>
    </source>
</evidence>
<dbReference type="HOGENOM" id="CLU_000288_63_44_11"/>